<dbReference type="PROSITE" id="PS00373">
    <property type="entry name" value="GART"/>
    <property type="match status" value="1"/>
</dbReference>
<evidence type="ECO:0000313" key="9">
    <source>
        <dbReference type="Proteomes" id="UP000823890"/>
    </source>
</evidence>
<reference evidence="8" key="2">
    <citation type="submission" date="2021-04" db="EMBL/GenBank/DDBJ databases">
        <authorList>
            <person name="Gilroy R."/>
        </authorList>
    </citation>
    <scope>NUCLEOTIDE SEQUENCE</scope>
    <source>
        <strain evidence="8">ChiW19-954</strain>
    </source>
</reference>
<dbReference type="Pfam" id="PF00551">
    <property type="entry name" value="Formyl_trans_N"/>
    <property type="match status" value="1"/>
</dbReference>
<dbReference type="HAMAP" id="MF_00182">
    <property type="entry name" value="Formyl_trans"/>
    <property type="match status" value="1"/>
</dbReference>
<evidence type="ECO:0000256" key="1">
    <source>
        <dbReference type="ARBA" id="ARBA00010699"/>
    </source>
</evidence>
<dbReference type="InterPro" id="IPR011034">
    <property type="entry name" value="Formyl_transferase-like_C_sf"/>
</dbReference>
<dbReference type="Proteomes" id="UP000823890">
    <property type="component" value="Unassembled WGS sequence"/>
</dbReference>
<dbReference type="FunFam" id="3.40.50.12230:FF:000001">
    <property type="entry name" value="Methionyl-tRNA formyltransferase"/>
    <property type="match status" value="1"/>
</dbReference>
<dbReference type="CDD" id="cd08704">
    <property type="entry name" value="Met_tRNA_FMT_C"/>
    <property type="match status" value="1"/>
</dbReference>
<comment type="function">
    <text evidence="5">Attaches a formyl group to the free amino group of methionyl-tRNA(fMet). The formyl group appears to play a dual role in the initiator identity of N-formylmethionyl-tRNA by promoting its recognition by IF2 and preventing the misappropriation of this tRNA by the elongation apparatus.</text>
</comment>
<accession>A0A9D2NLK7</accession>
<dbReference type="GO" id="GO:0004479">
    <property type="term" value="F:methionyl-tRNA formyltransferase activity"/>
    <property type="evidence" value="ECO:0007669"/>
    <property type="project" value="UniProtKB-UniRule"/>
</dbReference>
<gene>
    <name evidence="5 8" type="primary">fmt</name>
    <name evidence="8" type="ORF">H9758_08720</name>
</gene>
<dbReference type="GO" id="GO:0005829">
    <property type="term" value="C:cytosol"/>
    <property type="evidence" value="ECO:0007669"/>
    <property type="project" value="TreeGrafter"/>
</dbReference>
<dbReference type="InterPro" id="IPR005793">
    <property type="entry name" value="Formyl_trans_C"/>
</dbReference>
<dbReference type="InterPro" id="IPR036477">
    <property type="entry name" value="Formyl_transf_N_sf"/>
</dbReference>
<dbReference type="AlphaFoldDB" id="A0A9D2NLK7"/>
<evidence type="ECO:0000256" key="4">
    <source>
        <dbReference type="ARBA" id="ARBA00022917"/>
    </source>
</evidence>
<dbReference type="EMBL" id="DWWO01000107">
    <property type="protein sequence ID" value="HJC34656.1"/>
    <property type="molecule type" value="Genomic_DNA"/>
</dbReference>
<keyword evidence="4 5" id="KW-0648">Protein biosynthesis</keyword>
<name>A0A9D2NLK7_9FIRM</name>
<feature type="domain" description="Formyl transferase N-terminal" evidence="6">
    <location>
        <begin position="1"/>
        <end position="179"/>
    </location>
</feature>
<dbReference type="NCBIfam" id="TIGR00460">
    <property type="entry name" value="fmt"/>
    <property type="match status" value="1"/>
</dbReference>
<dbReference type="Pfam" id="PF02911">
    <property type="entry name" value="Formyl_trans_C"/>
    <property type="match status" value="1"/>
</dbReference>
<sequence>MRVIFMGTPDFSVGTLEALVAAGHEVCLAVTQPDKPKGRGGKMQYTPVKEKAQFFGIPVYQPKRVRDPECVEELRKYHADVIVVIAFGQILPKSILELTPYGCINVHASLLPKYRGAAPIQWAIIEGESVTGVTTMQMDEGLDTGDMIMKTEVPIAEDETGETLHDKLAAAGAELCVETLKALEDGTAVHEKQGESPTAYAKMLTKELGNIDWAQPAVRIERLIRGLNSWPGTYSHWNGKVMKIWKAKAEENNGGNNQPGTVLSIGKNDFTVQTGDGILRVLEVQMPGKKRMDTGAFLRGNMMEPGDLLTQV</sequence>
<dbReference type="SUPFAM" id="SSF50486">
    <property type="entry name" value="FMT C-terminal domain-like"/>
    <property type="match status" value="1"/>
</dbReference>
<dbReference type="InterPro" id="IPR041711">
    <property type="entry name" value="Met-tRNA-FMT_N"/>
</dbReference>
<dbReference type="PANTHER" id="PTHR11138">
    <property type="entry name" value="METHIONYL-TRNA FORMYLTRANSFERASE"/>
    <property type="match status" value="1"/>
</dbReference>
<feature type="domain" description="Formyl transferase C-terminal" evidence="7">
    <location>
        <begin position="204"/>
        <end position="301"/>
    </location>
</feature>
<dbReference type="InterPro" id="IPR001555">
    <property type="entry name" value="GART_AS"/>
</dbReference>
<organism evidence="8 9">
    <name type="scientific">Candidatus Mediterraneibacter faecipullorum</name>
    <dbReference type="NCBI Taxonomy" id="2838670"/>
    <lineage>
        <taxon>Bacteria</taxon>
        <taxon>Bacillati</taxon>
        <taxon>Bacillota</taxon>
        <taxon>Clostridia</taxon>
        <taxon>Lachnospirales</taxon>
        <taxon>Lachnospiraceae</taxon>
        <taxon>Mediterraneibacter</taxon>
    </lineage>
</organism>
<dbReference type="InterPro" id="IPR005794">
    <property type="entry name" value="Fmt"/>
</dbReference>
<dbReference type="InterPro" id="IPR044135">
    <property type="entry name" value="Met-tRNA-FMT_C"/>
</dbReference>
<protein>
    <recommendedName>
        <fullName evidence="2 5">Methionyl-tRNA formyltransferase</fullName>
        <ecNumber evidence="2 5">2.1.2.9</ecNumber>
    </recommendedName>
</protein>
<feature type="binding site" evidence="5">
    <location>
        <begin position="109"/>
        <end position="112"/>
    </location>
    <ligand>
        <name>(6S)-5,6,7,8-tetrahydrofolate</name>
        <dbReference type="ChEBI" id="CHEBI:57453"/>
    </ligand>
</feature>
<dbReference type="PANTHER" id="PTHR11138:SF5">
    <property type="entry name" value="METHIONYL-TRNA FORMYLTRANSFERASE, MITOCHONDRIAL"/>
    <property type="match status" value="1"/>
</dbReference>
<evidence type="ECO:0000259" key="6">
    <source>
        <dbReference type="Pfam" id="PF00551"/>
    </source>
</evidence>
<reference evidence="8" key="1">
    <citation type="journal article" date="2021" name="PeerJ">
        <title>Extensive microbial diversity within the chicken gut microbiome revealed by metagenomics and culture.</title>
        <authorList>
            <person name="Gilroy R."/>
            <person name="Ravi A."/>
            <person name="Getino M."/>
            <person name="Pursley I."/>
            <person name="Horton D.L."/>
            <person name="Alikhan N.F."/>
            <person name="Baker D."/>
            <person name="Gharbi K."/>
            <person name="Hall N."/>
            <person name="Watson M."/>
            <person name="Adriaenssens E.M."/>
            <person name="Foster-Nyarko E."/>
            <person name="Jarju S."/>
            <person name="Secka A."/>
            <person name="Antonio M."/>
            <person name="Oren A."/>
            <person name="Chaudhuri R.R."/>
            <person name="La Ragione R."/>
            <person name="Hildebrand F."/>
            <person name="Pallen M.J."/>
        </authorList>
    </citation>
    <scope>NUCLEOTIDE SEQUENCE</scope>
    <source>
        <strain evidence="8">ChiW19-954</strain>
    </source>
</reference>
<evidence type="ECO:0000313" key="8">
    <source>
        <dbReference type="EMBL" id="HJC34656.1"/>
    </source>
</evidence>
<evidence type="ECO:0000259" key="7">
    <source>
        <dbReference type="Pfam" id="PF02911"/>
    </source>
</evidence>
<dbReference type="Gene3D" id="3.40.50.12230">
    <property type="match status" value="1"/>
</dbReference>
<dbReference type="CDD" id="cd08646">
    <property type="entry name" value="FMT_core_Met-tRNA-FMT_N"/>
    <property type="match status" value="1"/>
</dbReference>
<dbReference type="InterPro" id="IPR002376">
    <property type="entry name" value="Formyl_transf_N"/>
</dbReference>
<proteinExistence type="inferred from homology"/>
<comment type="similarity">
    <text evidence="1 5">Belongs to the Fmt family.</text>
</comment>
<evidence type="ECO:0000256" key="5">
    <source>
        <dbReference type="HAMAP-Rule" id="MF_00182"/>
    </source>
</evidence>
<comment type="catalytic activity">
    <reaction evidence="5">
        <text>L-methionyl-tRNA(fMet) + (6R)-10-formyltetrahydrofolate = N-formyl-L-methionyl-tRNA(fMet) + (6S)-5,6,7,8-tetrahydrofolate + H(+)</text>
        <dbReference type="Rhea" id="RHEA:24380"/>
        <dbReference type="Rhea" id="RHEA-COMP:9952"/>
        <dbReference type="Rhea" id="RHEA-COMP:9953"/>
        <dbReference type="ChEBI" id="CHEBI:15378"/>
        <dbReference type="ChEBI" id="CHEBI:57453"/>
        <dbReference type="ChEBI" id="CHEBI:78530"/>
        <dbReference type="ChEBI" id="CHEBI:78844"/>
        <dbReference type="ChEBI" id="CHEBI:195366"/>
        <dbReference type="EC" id="2.1.2.9"/>
    </reaction>
</comment>
<dbReference type="EC" id="2.1.2.9" evidence="2 5"/>
<comment type="caution">
    <text evidence="8">The sequence shown here is derived from an EMBL/GenBank/DDBJ whole genome shotgun (WGS) entry which is preliminary data.</text>
</comment>
<dbReference type="SUPFAM" id="SSF53328">
    <property type="entry name" value="Formyltransferase"/>
    <property type="match status" value="1"/>
</dbReference>
<evidence type="ECO:0000256" key="2">
    <source>
        <dbReference type="ARBA" id="ARBA00012261"/>
    </source>
</evidence>
<evidence type="ECO:0000256" key="3">
    <source>
        <dbReference type="ARBA" id="ARBA00022679"/>
    </source>
</evidence>
<keyword evidence="3 5" id="KW-0808">Transferase</keyword>